<dbReference type="PROSITE" id="PS51318">
    <property type="entry name" value="TAT"/>
    <property type="match status" value="1"/>
</dbReference>
<dbReference type="SUPFAM" id="SSF49503">
    <property type="entry name" value="Cupredoxins"/>
    <property type="match status" value="3"/>
</dbReference>
<keyword evidence="3" id="KW-0732">Signal</keyword>
<dbReference type="InterPro" id="IPR008972">
    <property type="entry name" value="Cupredoxin"/>
</dbReference>
<dbReference type="CDD" id="cd13868">
    <property type="entry name" value="CuRO_2_CotA_like"/>
    <property type="match status" value="1"/>
</dbReference>
<feature type="signal peptide" evidence="3">
    <location>
        <begin position="1"/>
        <end position="26"/>
    </location>
</feature>
<evidence type="ECO:0000313" key="6">
    <source>
        <dbReference type="Proteomes" id="UP000199375"/>
    </source>
</evidence>
<feature type="chain" id="PRO_5038828148" evidence="3">
    <location>
        <begin position="27"/>
        <end position="663"/>
    </location>
</feature>
<dbReference type="Gene3D" id="2.60.40.420">
    <property type="entry name" value="Cupredoxins - blue copper proteins"/>
    <property type="match status" value="3"/>
</dbReference>
<dbReference type="RefSeq" id="WP_091280127.1">
    <property type="nucleotide sequence ID" value="NZ_FMCW01000013.1"/>
</dbReference>
<reference evidence="5 6" key="1">
    <citation type="submission" date="2016-06" db="EMBL/GenBank/DDBJ databases">
        <authorList>
            <person name="Kjaerup R.B."/>
            <person name="Dalgaard T.S."/>
            <person name="Juul-Madsen H.R."/>
        </authorList>
    </citation>
    <scope>NUCLEOTIDE SEQUENCE [LARGE SCALE GENOMIC DNA]</scope>
    <source>
        <strain evidence="5 6">DSM 45626</strain>
    </source>
</reference>
<organism evidence="5 6">
    <name type="scientific">Micromonospora haikouensis</name>
    <dbReference type="NCBI Taxonomy" id="686309"/>
    <lineage>
        <taxon>Bacteria</taxon>
        <taxon>Bacillati</taxon>
        <taxon>Actinomycetota</taxon>
        <taxon>Actinomycetes</taxon>
        <taxon>Micromonosporales</taxon>
        <taxon>Micromonosporaceae</taxon>
        <taxon>Micromonospora</taxon>
    </lineage>
</organism>
<dbReference type="InterPro" id="IPR045087">
    <property type="entry name" value="Cu-oxidase_fam"/>
</dbReference>
<evidence type="ECO:0000256" key="1">
    <source>
        <dbReference type="ARBA" id="ARBA00010609"/>
    </source>
</evidence>
<sequence>MVTRRRLIAAGAAGGAALLLPAGRTAAGAPTAPTALIDPRAVPKYVTPLPVPTAMPASRTSGGVDEYVVAVRQFRQQVLPAGLPATTVWGFGSPAHPRSFAYPGPTIAATVGRPVRVTWCNQLVDERGRYLPHLLPVDPTLHWANPTGGVDGRDHRPHFTSTPGPYRGPVPTVVHVHGGHNRQESDGHPEAWFLPVARDLPAGCADGGSAYSEFRDLAAERTGVRCAPGTASMEYANDQRPTTLWYHDHTLGMTRVNVYAGLAGFYRLSGGPDDLPPGALPGSLPEQASYDLPLLIQDRTFRPDGSLWYPESRADFDDYPGPYLPGTDVPPIWNPEFFAATMVVNGATWPVLRVQRRRYRFRLLNGCNARFLMLSVTDHPTRRPARPALPLWQVGSDGGFLPEPVAAPRILLANGQRADVVVDFTDVPAGTELYLVNEGPDEPFGGGAPGTDFPPADPRTTGQVLKFVVGDRAGADASVPPGQLSLPACAPLPAARVVRRLSLNEQESSAGPVRALLGVVAASGRPVPLGWDAPVTETPALGVTEEWELRNCTEDAHPIHVHQVQFQVLGRGHDGRTPPGPAERGFHDTVVAYPGQLTRIKVRFDLPGRYVWHCHLLEHEDNEMMRPIEVLPSGAAEGGDGSSGGTAALVSRGGDGAGSTGAG</sequence>
<dbReference type="GO" id="GO:0016491">
    <property type="term" value="F:oxidoreductase activity"/>
    <property type="evidence" value="ECO:0007669"/>
    <property type="project" value="InterPro"/>
</dbReference>
<evidence type="ECO:0000259" key="4">
    <source>
        <dbReference type="Pfam" id="PF07731"/>
    </source>
</evidence>
<accession>A0A1C4W6R3</accession>
<dbReference type="GO" id="GO:0005507">
    <property type="term" value="F:copper ion binding"/>
    <property type="evidence" value="ECO:0007669"/>
    <property type="project" value="InterPro"/>
</dbReference>
<feature type="region of interest" description="Disordered" evidence="2">
    <location>
        <begin position="633"/>
        <end position="663"/>
    </location>
</feature>
<protein>
    <submittedName>
        <fullName evidence="5">Bilirubin oxidase</fullName>
    </submittedName>
</protein>
<dbReference type="Proteomes" id="UP000199375">
    <property type="component" value="Unassembled WGS sequence"/>
</dbReference>
<evidence type="ECO:0000313" key="5">
    <source>
        <dbReference type="EMBL" id="SCE91853.1"/>
    </source>
</evidence>
<gene>
    <name evidence="5" type="ORF">GA0070558_113152</name>
</gene>
<proteinExistence type="inferred from homology"/>
<dbReference type="InterPro" id="IPR006311">
    <property type="entry name" value="TAT_signal"/>
</dbReference>
<dbReference type="AlphaFoldDB" id="A0A1C4W6R3"/>
<feature type="domain" description="Plastocyanin-like" evidence="4">
    <location>
        <begin position="540"/>
        <end position="632"/>
    </location>
</feature>
<dbReference type="PANTHER" id="PTHR48267">
    <property type="entry name" value="CUPREDOXIN SUPERFAMILY PROTEIN"/>
    <property type="match status" value="1"/>
</dbReference>
<dbReference type="InterPro" id="IPR011706">
    <property type="entry name" value="Cu-oxidase_C"/>
</dbReference>
<feature type="compositionally biased region" description="Gly residues" evidence="2">
    <location>
        <begin position="653"/>
        <end position="663"/>
    </location>
</feature>
<dbReference type="CDD" id="cd13844">
    <property type="entry name" value="CuRO_1_BOD_CotA_like"/>
    <property type="match status" value="1"/>
</dbReference>
<dbReference type="EMBL" id="FMCW01000013">
    <property type="protein sequence ID" value="SCE91853.1"/>
    <property type="molecule type" value="Genomic_DNA"/>
</dbReference>
<dbReference type="CDD" id="cd13891">
    <property type="entry name" value="CuRO_3_CotA_like"/>
    <property type="match status" value="1"/>
</dbReference>
<dbReference type="Pfam" id="PF07731">
    <property type="entry name" value="Cu-oxidase_2"/>
    <property type="match status" value="1"/>
</dbReference>
<evidence type="ECO:0000256" key="3">
    <source>
        <dbReference type="SAM" id="SignalP"/>
    </source>
</evidence>
<comment type="similarity">
    <text evidence="1">Belongs to the multicopper oxidase family.</text>
</comment>
<evidence type="ECO:0000256" key="2">
    <source>
        <dbReference type="SAM" id="MobiDB-lite"/>
    </source>
</evidence>
<dbReference type="PANTHER" id="PTHR48267:SF1">
    <property type="entry name" value="BILIRUBIN OXIDASE"/>
    <property type="match status" value="1"/>
</dbReference>
<name>A0A1C4W6R3_9ACTN</name>